<dbReference type="InterPro" id="IPR010852">
    <property type="entry name" value="ABATE"/>
</dbReference>
<dbReference type="Proteomes" id="UP000290408">
    <property type="component" value="Chromosome"/>
</dbReference>
<reference evidence="2 3" key="1">
    <citation type="submission" date="2019-02" db="EMBL/GenBank/DDBJ databases">
        <title>Genomic data mining of an Antarctic deep-sea actinobacterium, Janibacterlimosus P3-3-X1.</title>
        <authorList>
            <person name="Liao L."/>
            <person name="Chen B."/>
        </authorList>
    </citation>
    <scope>NUCLEOTIDE SEQUENCE [LARGE SCALE GENOMIC DNA]</scope>
    <source>
        <strain evidence="2 3">P3-3-X1</strain>
    </source>
</reference>
<dbReference type="SUPFAM" id="SSF160904">
    <property type="entry name" value="Jann2411-like"/>
    <property type="match status" value="1"/>
</dbReference>
<evidence type="ECO:0000313" key="2">
    <source>
        <dbReference type="EMBL" id="QBF45164.1"/>
    </source>
</evidence>
<organism evidence="2 3">
    <name type="scientific">Janibacter limosus</name>
    <dbReference type="NCBI Taxonomy" id="53458"/>
    <lineage>
        <taxon>Bacteria</taxon>
        <taxon>Bacillati</taxon>
        <taxon>Actinomycetota</taxon>
        <taxon>Actinomycetes</taxon>
        <taxon>Micrococcales</taxon>
        <taxon>Intrasporangiaceae</taxon>
        <taxon>Janibacter</taxon>
    </lineage>
</organism>
<dbReference type="Pfam" id="PF07336">
    <property type="entry name" value="ABATE"/>
    <property type="match status" value="1"/>
</dbReference>
<dbReference type="STRING" id="1216970.GCA_001570985_01770"/>
<dbReference type="KEGG" id="jli:EXU32_02105"/>
<dbReference type="InterPro" id="IPR023286">
    <property type="entry name" value="ABATE_dom_sf"/>
</dbReference>
<dbReference type="EMBL" id="CP036164">
    <property type="protein sequence ID" value="QBF45164.1"/>
    <property type="molecule type" value="Genomic_DNA"/>
</dbReference>
<proteinExistence type="predicted"/>
<feature type="domain" description="Zinc finger CGNR" evidence="1">
    <location>
        <begin position="141"/>
        <end position="183"/>
    </location>
</feature>
<dbReference type="PANTHER" id="PTHR35525">
    <property type="entry name" value="BLL6575 PROTEIN"/>
    <property type="match status" value="1"/>
</dbReference>
<dbReference type="Pfam" id="PF11706">
    <property type="entry name" value="zf-CGNR"/>
    <property type="match status" value="1"/>
</dbReference>
<dbReference type="Gene3D" id="1.10.3300.10">
    <property type="entry name" value="Jann2411-like domain"/>
    <property type="match status" value="1"/>
</dbReference>
<accession>A0A4P6MP84</accession>
<evidence type="ECO:0000259" key="1">
    <source>
        <dbReference type="Pfam" id="PF11706"/>
    </source>
</evidence>
<protein>
    <submittedName>
        <fullName evidence="2">Zf-CGNR multi-domain protein</fullName>
    </submittedName>
</protein>
<sequence>MVFAHDTEIALRTAAALVNTAAGTRGDDAVDTLSTVEELRGFYETWDWTGRFDGDAAELKQARALRPRLRALWQVADDPGAVADQVNELLRTGHALPQIVEHGDYGWHIHATDGDAPFAQRMQVEAAMAVVDVIRAGQLDRLRICAADDCDDVLADLSRNRSKRYCDRGCGNRLAAAAYRSRRAD</sequence>
<dbReference type="AlphaFoldDB" id="A0A4P6MP84"/>
<evidence type="ECO:0000313" key="3">
    <source>
        <dbReference type="Proteomes" id="UP000290408"/>
    </source>
</evidence>
<keyword evidence="3" id="KW-1185">Reference proteome</keyword>
<dbReference type="OrthoDB" id="3531194at2"/>
<gene>
    <name evidence="2" type="ORF">EXU32_02105</name>
</gene>
<dbReference type="PANTHER" id="PTHR35525:SF3">
    <property type="entry name" value="BLL6575 PROTEIN"/>
    <property type="match status" value="1"/>
</dbReference>
<dbReference type="InterPro" id="IPR021005">
    <property type="entry name" value="Znf_CGNR"/>
</dbReference>
<dbReference type="RefSeq" id="WP_130628406.1">
    <property type="nucleotide sequence ID" value="NZ_CP036164.1"/>
</dbReference>
<name>A0A4P6MP84_9MICO</name>